<reference evidence="18" key="1">
    <citation type="submission" date="2018-08" db="EMBL/GenBank/DDBJ databases">
        <authorList>
            <person name="Cornetti L."/>
        </authorList>
    </citation>
    <scope>NUCLEOTIDE SEQUENCE</scope>
    <source>
        <strain evidence="18">PT-GA-1</strain>
    </source>
</reference>
<organism evidence="18">
    <name type="scientific">Daphnia hispanica</name>
    <dbReference type="NCBI Taxonomy" id="575233"/>
    <lineage>
        <taxon>Eukaryota</taxon>
        <taxon>Metazoa</taxon>
        <taxon>Ecdysozoa</taxon>
        <taxon>Arthropoda</taxon>
        <taxon>Crustacea</taxon>
        <taxon>Branchiopoda</taxon>
        <taxon>Diplostraca</taxon>
        <taxon>Cladocera</taxon>
        <taxon>Anomopoda</taxon>
        <taxon>Daphniidae</taxon>
        <taxon>Daphnia</taxon>
    </lineage>
</organism>
<feature type="transmembrane region" description="Helical" evidence="16">
    <location>
        <begin position="12"/>
        <end position="34"/>
    </location>
</feature>
<dbReference type="GO" id="GO:0106430">
    <property type="term" value="F:dihydroorotate dehydrogenase (quinone) activity"/>
    <property type="evidence" value="ECO:0007669"/>
    <property type="project" value="UniProtKB-EC"/>
</dbReference>
<comment type="catalytic activity">
    <reaction evidence="15 16">
        <text>(S)-dihydroorotate + a quinone = orotate + a quinol</text>
        <dbReference type="Rhea" id="RHEA:30187"/>
        <dbReference type="ChEBI" id="CHEBI:24646"/>
        <dbReference type="ChEBI" id="CHEBI:30839"/>
        <dbReference type="ChEBI" id="CHEBI:30864"/>
        <dbReference type="ChEBI" id="CHEBI:132124"/>
        <dbReference type="EC" id="1.3.5.2"/>
    </reaction>
</comment>
<evidence type="ECO:0000256" key="5">
    <source>
        <dbReference type="ARBA" id="ARBA00017599"/>
    </source>
</evidence>
<keyword evidence="9 16" id="KW-0999">Mitochondrion inner membrane</keyword>
<dbReference type="NCBIfam" id="NF003645">
    <property type="entry name" value="PRK05286.1-2"/>
    <property type="match status" value="1"/>
</dbReference>
<keyword evidence="8 16" id="KW-0812">Transmembrane</keyword>
<dbReference type="CDD" id="cd04738">
    <property type="entry name" value="DHOD_2_like"/>
    <property type="match status" value="1"/>
</dbReference>
<comment type="similarity">
    <text evidence="3 16">Belongs to the dihydroorotate dehydrogenase family. Type 2 subfamily.</text>
</comment>
<evidence type="ECO:0000256" key="1">
    <source>
        <dbReference type="ARBA" id="ARBA00004434"/>
    </source>
</evidence>
<evidence type="ECO:0000256" key="13">
    <source>
        <dbReference type="ARBA" id="ARBA00023128"/>
    </source>
</evidence>
<evidence type="ECO:0000256" key="8">
    <source>
        <dbReference type="ARBA" id="ARBA00022692"/>
    </source>
</evidence>
<evidence type="ECO:0000256" key="15">
    <source>
        <dbReference type="ARBA" id="ARBA00048639"/>
    </source>
</evidence>
<dbReference type="SUPFAM" id="SSF51395">
    <property type="entry name" value="FMN-linked oxidoreductases"/>
    <property type="match status" value="1"/>
</dbReference>
<name>A0A4Y7M7M2_9CRUS</name>
<evidence type="ECO:0000256" key="3">
    <source>
        <dbReference type="ARBA" id="ARBA00005359"/>
    </source>
</evidence>
<dbReference type="GO" id="GO:0044205">
    <property type="term" value="P:'de novo' UMP biosynthetic process"/>
    <property type="evidence" value="ECO:0007669"/>
    <property type="project" value="UniProtKB-UniPathway"/>
</dbReference>
<accession>A0A4Y7M7M2</accession>
<evidence type="ECO:0000256" key="10">
    <source>
        <dbReference type="ARBA" id="ARBA00022946"/>
    </source>
</evidence>
<protein>
    <recommendedName>
        <fullName evidence="5 16">Dihydroorotate dehydrogenase (quinone), mitochondrial</fullName>
        <shortName evidence="16">DHOdehase</shortName>
        <ecNumber evidence="4 16">1.3.5.2</ecNumber>
    </recommendedName>
</protein>
<keyword evidence="12 16" id="KW-0560">Oxidoreductase</keyword>
<dbReference type="PROSITE" id="PS00912">
    <property type="entry name" value="DHODEHASE_2"/>
    <property type="match status" value="1"/>
</dbReference>
<evidence type="ECO:0000256" key="7">
    <source>
        <dbReference type="ARBA" id="ARBA00022643"/>
    </source>
</evidence>
<comment type="subcellular location">
    <subcellularLocation>
        <location evidence="1 16">Mitochondrion inner membrane</location>
        <topology evidence="1 16">Single-pass membrane protein</topology>
    </subcellularLocation>
</comment>
<keyword evidence="13 16" id="KW-0496">Mitochondrion</keyword>
<evidence type="ECO:0000256" key="16">
    <source>
        <dbReference type="RuleBase" id="RU361255"/>
    </source>
</evidence>
<dbReference type="EMBL" id="LR006224">
    <property type="protein sequence ID" value="SVE75843.1"/>
    <property type="molecule type" value="mRNA"/>
</dbReference>
<evidence type="ECO:0000256" key="2">
    <source>
        <dbReference type="ARBA" id="ARBA00005161"/>
    </source>
</evidence>
<evidence type="ECO:0000259" key="17">
    <source>
        <dbReference type="Pfam" id="PF01180"/>
    </source>
</evidence>
<feature type="domain" description="Dihydroorotate dehydrogenase catalytic" evidence="17">
    <location>
        <begin position="79"/>
        <end position="376"/>
    </location>
</feature>
<evidence type="ECO:0000313" key="18">
    <source>
        <dbReference type="EMBL" id="SVE75843.1"/>
    </source>
</evidence>
<dbReference type="InterPro" id="IPR050074">
    <property type="entry name" value="DHO_dehydrogenase"/>
</dbReference>
<dbReference type="FunFam" id="3.20.20.70:FF:000066">
    <property type="entry name" value="Dihydroorotate dehydrogenase (quinone), mitochondrial"/>
    <property type="match status" value="1"/>
</dbReference>
<dbReference type="GO" id="GO:0005743">
    <property type="term" value="C:mitochondrial inner membrane"/>
    <property type="evidence" value="ECO:0007669"/>
    <property type="project" value="UniProtKB-SubCell"/>
</dbReference>
<dbReference type="Pfam" id="PF01180">
    <property type="entry name" value="DHO_dh"/>
    <property type="match status" value="1"/>
</dbReference>
<evidence type="ECO:0000256" key="9">
    <source>
        <dbReference type="ARBA" id="ARBA00022792"/>
    </source>
</evidence>
<keyword evidence="11 16" id="KW-1133">Transmembrane helix</keyword>
<dbReference type="InterPro" id="IPR005719">
    <property type="entry name" value="Dihydroorotate_DH_2"/>
</dbReference>
<dbReference type="GO" id="GO:0006207">
    <property type="term" value="P:'de novo' pyrimidine nucleobase biosynthetic process"/>
    <property type="evidence" value="ECO:0007669"/>
    <property type="project" value="InterPro"/>
</dbReference>
<dbReference type="InterPro" id="IPR013785">
    <property type="entry name" value="Aldolase_TIM"/>
</dbReference>
<comment type="pathway">
    <text evidence="2 16">Pyrimidine metabolism; UMP biosynthesis via de novo pathway; orotate from (S)-dihydroorotate (quinone route): step 1/1.</text>
</comment>
<dbReference type="NCBIfam" id="TIGR01036">
    <property type="entry name" value="pyrD_sub2"/>
    <property type="match status" value="1"/>
</dbReference>
<dbReference type="InterPro" id="IPR001295">
    <property type="entry name" value="Dihydroorotate_DH_CS"/>
</dbReference>
<keyword evidence="14 16" id="KW-0472">Membrane</keyword>
<dbReference type="Gene3D" id="3.20.20.70">
    <property type="entry name" value="Aldolase class I"/>
    <property type="match status" value="1"/>
</dbReference>
<dbReference type="PANTHER" id="PTHR48109:SF4">
    <property type="entry name" value="DIHYDROOROTATE DEHYDROGENASE (QUINONE), MITOCHONDRIAL"/>
    <property type="match status" value="1"/>
</dbReference>
<dbReference type="PROSITE" id="PS00911">
    <property type="entry name" value="DHODEHASE_1"/>
    <property type="match status" value="1"/>
</dbReference>
<sequence>MYTRKEKLIKQLTGLVTVTLGGTTAFAGLCIWNGNEKFYRDYVMPFTRRLDPETSHKLAVFAMKHCLIRKQPEPDTESLSTKLWNINFSNPVGLAAGFDKQAEAMQGLHRTGFGFVEIGSVTPQPQEGNKKPRVFRLEEDNAIINRYGFNSEGHEAVYDRVRLEVGKQKRAIIGVNLGKNKLSAMGDVRDYVVGVEKFGAIADYLVINISSPNTPGLRGLQQKEELENLITLVLEARNKLDTAKLPPLLVKIAPDLSDDEKKDIASVILKEKCRVDGIIVSNTTTSRPSDLKSQCKDEIGGLSGQPLKDISTRCIRDFYRLTSGQIPIIGVGGVGSGQDAYEKISAGASLVQLYTSFAFQGPPVIRRIKRELDEILRSKGYRNVTEAIGKSAQSN</sequence>
<gene>
    <name evidence="18" type="primary">EOG090X08P9</name>
</gene>
<evidence type="ECO:0000256" key="6">
    <source>
        <dbReference type="ARBA" id="ARBA00022630"/>
    </source>
</evidence>
<evidence type="ECO:0000256" key="14">
    <source>
        <dbReference type="ARBA" id="ARBA00023136"/>
    </source>
</evidence>
<evidence type="ECO:0000256" key="12">
    <source>
        <dbReference type="ARBA" id="ARBA00023002"/>
    </source>
</evidence>
<dbReference type="PANTHER" id="PTHR48109">
    <property type="entry name" value="DIHYDROOROTATE DEHYDROGENASE (QUINONE), MITOCHONDRIAL-RELATED"/>
    <property type="match status" value="1"/>
</dbReference>
<dbReference type="InterPro" id="IPR005720">
    <property type="entry name" value="Dihydroorotate_DH_cat"/>
</dbReference>
<keyword evidence="7 16" id="KW-0288">FMN</keyword>
<keyword evidence="6 16" id="KW-0285">Flavoprotein</keyword>
<proteinExistence type="evidence at transcript level"/>
<comment type="cofactor">
    <cofactor evidence="16">
        <name>FMN</name>
        <dbReference type="ChEBI" id="CHEBI:58210"/>
    </cofactor>
    <text evidence="16">Binds 1 FMN per subunit.</text>
</comment>
<dbReference type="AlphaFoldDB" id="A0A4Y7M7M2"/>
<dbReference type="UniPathway" id="UPA00070">
    <property type="reaction ID" value="UER00946"/>
</dbReference>
<keyword evidence="10" id="KW-0809">Transit peptide</keyword>
<evidence type="ECO:0000256" key="4">
    <source>
        <dbReference type="ARBA" id="ARBA00012791"/>
    </source>
</evidence>
<dbReference type="EC" id="1.3.5.2" evidence="4 16"/>
<dbReference type="NCBIfam" id="NF003652">
    <property type="entry name" value="PRK05286.2-5"/>
    <property type="match status" value="1"/>
</dbReference>
<evidence type="ECO:0000256" key="11">
    <source>
        <dbReference type="ARBA" id="ARBA00022989"/>
    </source>
</evidence>